<protein>
    <submittedName>
        <fullName evidence="3">Response regulator receiver domain-containing protein</fullName>
    </submittedName>
</protein>
<dbReference type="Proteomes" id="UP000186684">
    <property type="component" value="Unassembled WGS sequence"/>
</dbReference>
<gene>
    <name evidence="3" type="ORF">SAMN05421759_10374</name>
</gene>
<dbReference type="RefSeq" id="WP_083950523.1">
    <property type="nucleotide sequence ID" value="NZ_FTOQ01000003.1"/>
</dbReference>
<accession>A0A1N7LQM3</accession>
<evidence type="ECO:0000259" key="2">
    <source>
        <dbReference type="PROSITE" id="PS50110"/>
    </source>
</evidence>
<dbReference type="EMBL" id="FTOQ01000003">
    <property type="protein sequence ID" value="SIS76140.1"/>
    <property type="molecule type" value="Genomic_DNA"/>
</dbReference>
<dbReference type="AlphaFoldDB" id="A0A1N7LQM3"/>
<dbReference type="GO" id="GO:0000160">
    <property type="term" value="P:phosphorelay signal transduction system"/>
    <property type="evidence" value="ECO:0007669"/>
    <property type="project" value="InterPro"/>
</dbReference>
<feature type="modified residue" description="4-aspartylphosphate" evidence="1">
    <location>
        <position position="79"/>
    </location>
</feature>
<keyword evidence="4" id="KW-1185">Reference proteome</keyword>
<feature type="domain" description="Response regulatory" evidence="2">
    <location>
        <begin position="28"/>
        <end position="146"/>
    </location>
</feature>
<organism evidence="3 4">
    <name type="scientific">Roseivivax lentus</name>
    <dbReference type="NCBI Taxonomy" id="633194"/>
    <lineage>
        <taxon>Bacteria</taxon>
        <taxon>Pseudomonadati</taxon>
        <taxon>Pseudomonadota</taxon>
        <taxon>Alphaproteobacteria</taxon>
        <taxon>Rhodobacterales</taxon>
        <taxon>Roseobacteraceae</taxon>
        <taxon>Roseivivax</taxon>
    </lineage>
</organism>
<dbReference type="PROSITE" id="PS50110">
    <property type="entry name" value="RESPONSE_REGULATORY"/>
    <property type="match status" value="1"/>
</dbReference>
<evidence type="ECO:0000313" key="4">
    <source>
        <dbReference type="Proteomes" id="UP000186684"/>
    </source>
</evidence>
<name>A0A1N7LQM3_9RHOB</name>
<dbReference type="STRING" id="633194.SAMN05421759_10374"/>
<dbReference type="Pfam" id="PF00072">
    <property type="entry name" value="Response_reg"/>
    <property type="match status" value="1"/>
</dbReference>
<reference evidence="4" key="1">
    <citation type="submission" date="2017-01" db="EMBL/GenBank/DDBJ databases">
        <authorList>
            <person name="Varghese N."/>
            <person name="Submissions S."/>
        </authorList>
    </citation>
    <scope>NUCLEOTIDE SEQUENCE [LARGE SCALE GENOMIC DNA]</scope>
    <source>
        <strain evidence="4">DSM 29430</strain>
    </source>
</reference>
<proteinExistence type="predicted"/>
<dbReference type="InterPro" id="IPR001789">
    <property type="entry name" value="Sig_transdc_resp-reg_receiver"/>
</dbReference>
<dbReference type="OrthoDB" id="7857827at2"/>
<dbReference type="SMART" id="SM00448">
    <property type="entry name" value="REC"/>
    <property type="match status" value="1"/>
</dbReference>
<evidence type="ECO:0000313" key="3">
    <source>
        <dbReference type="EMBL" id="SIS76140.1"/>
    </source>
</evidence>
<dbReference type="CDD" id="cd00156">
    <property type="entry name" value="REC"/>
    <property type="match status" value="1"/>
</dbReference>
<dbReference type="Gene3D" id="3.40.50.2300">
    <property type="match status" value="1"/>
</dbReference>
<dbReference type="SUPFAM" id="SSF52172">
    <property type="entry name" value="CheY-like"/>
    <property type="match status" value="1"/>
</dbReference>
<keyword evidence="1" id="KW-0597">Phosphoprotein</keyword>
<sequence>MNGTAFTSALSAVNLPAGATNGAEAPLHILVLDDLEADRARLRRLCRKAGLEFVLHEVSDLAGMRDLLDRQEIDIAFLDYHLEMHTGLDALKLLIGHEDQVNAIPIMITSVDRHDIAVEAMRKGCADYLTKEELSVDALRKSVTSAFERRLLIAALGEAQSSRSEMHLSILRFARTCGPQIREVLGSTLMQVRALKRAQATDAQVRETLMVLEQSCGDIFAFLDDVQSLMDDQTRRRAEQVLAAPVVHDT</sequence>
<evidence type="ECO:0000256" key="1">
    <source>
        <dbReference type="PROSITE-ProRule" id="PRU00169"/>
    </source>
</evidence>
<dbReference type="InterPro" id="IPR011006">
    <property type="entry name" value="CheY-like_superfamily"/>
</dbReference>